<sequence length="605" mass="66275">MIKRPIYTRFNLLFTSLAIMFLLAGCQNSPQTSHHTYHVSPQGTNEASGSANDPFNSINAAAQKAQPGDTILVHAGTYREWVNPPRGGNAKQGPIVYKAAGDGQARILGSERVSGWQRQSNGLYRVSLDPDFFGEFNPFSQLTRHPEYVEADEEGDGWGWLKYGRWTHLGDIIADGKGLTERETLDELNGQPMSWYASEDDGNTILWANFGDLDPNQVSIEVTSRPFGFFPSKPGLNHITVEGFSVENIATHWAPPTVFQPGAIGPNGGNHWVIKNNTVLYSKGVCISIGNPNGAADKDGSGYHQVIDNVLLRCGQGGIAGEAWNKHSLIAGNHIEDINYREEFGGWETAGIKHHNTSNLVIKNNLIRNVYTLDPERGAAHGIWNDFKNKDWRIESNVVIGAEASSILFEANWDGYPNVFANNVIVGGQVSAYSSRGDVMLHNLFLDVKHSWGNQDWQDRPTLADSYWLNNLFIGKGLDPEIEATNFQYSNNAYLGGAEALPQEENAMTLPAQAEWSIQEGATGLSLQLTLPPGTDTLKATPINAQMIDLALTIDPAVSAGFSGDSRQTKQLKPGPFVDLTAGTHVYPLLPLSDRYLRAKAFIGD</sequence>
<protein>
    <submittedName>
        <fullName evidence="7">Right-handed parallel beta-helix repeat-containing protein</fullName>
    </submittedName>
</protein>
<dbReference type="AlphaFoldDB" id="A0A9X2HXU0"/>
<evidence type="ECO:0000256" key="2">
    <source>
        <dbReference type="ARBA" id="ARBA00022525"/>
    </source>
</evidence>
<comment type="subcellular location">
    <subcellularLocation>
        <location evidence="1">Secreted</location>
    </subcellularLocation>
</comment>
<feature type="signal peptide" evidence="5">
    <location>
        <begin position="1"/>
        <end position="24"/>
    </location>
</feature>
<dbReference type="InterPro" id="IPR011050">
    <property type="entry name" value="Pectin_lyase_fold/virulence"/>
</dbReference>
<evidence type="ECO:0000259" key="6">
    <source>
        <dbReference type="Pfam" id="PF13229"/>
    </source>
</evidence>
<feature type="domain" description="Right handed beta helix" evidence="6">
    <location>
        <begin position="267"/>
        <end position="436"/>
    </location>
</feature>
<proteinExistence type="predicted"/>
<dbReference type="Gene3D" id="2.160.20.10">
    <property type="entry name" value="Single-stranded right-handed beta-helix, Pectin lyase-like"/>
    <property type="match status" value="2"/>
</dbReference>
<dbReference type="SUPFAM" id="SSF51126">
    <property type="entry name" value="Pectin lyase-like"/>
    <property type="match status" value="1"/>
</dbReference>
<keyword evidence="8" id="KW-1185">Reference proteome</keyword>
<keyword evidence="3 5" id="KW-0732">Signal</keyword>
<evidence type="ECO:0000256" key="3">
    <source>
        <dbReference type="ARBA" id="ARBA00022729"/>
    </source>
</evidence>
<gene>
    <name evidence="7" type="ORF">M6D89_12245</name>
</gene>
<feature type="region of interest" description="Disordered" evidence="4">
    <location>
        <begin position="32"/>
        <end position="55"/>
    </location>
</feature>
<feature type="chain" id="PRO_5040764445" evidence="5">
    <location>
        <begin position="25"/>
        <end position="605"/>
    </location>
</feature>
<name>A0A9X2HXU0_9GAMM</name>
<organism evidence="7 8">
    <name type="scientific">Gilvimarinus xylanilyticus</name>
    <dbReference type="NCBI Taxonomy" id="2944139"/>
    <lineage>
        <taxon>Bacteria</taxon>
        <taxon>Pseudomonadati</taxon>
        <taxon>Pseudomonadota</taxon>
        <taxon>Gammaproteobacteria</taxon>
        <taxon>Cellvibrionales</taxon>
        <taxon>Cellvibrionaceae</taxon>
        <taxon>Gilvimarinus</taxon>
    </lineage>
</organism>
<dbReference type="GO" id="GO:0005576">
    <property type="term" value="C:extracellular region"/>
    <property type="evidence" value="ECO:0007669"/>
    <property type="project" value="UniProtKB-SubCell"/>
</dbReference>
<dbReference type="GO" id="GO:0016837">
    <property type="term" value="F:carbon-oxygen lyase activity, acting on polysaccharides"/>
    <property type="evidence" value="ECO:0007669"/>
    <property type="project" value="TreeGrafter"/>
</dbReference>
<dbReference type="PANTHER" id="PTHR40088">
    <property type="entry name" value="PECTATE LYASE (EUROFUNG)"/>
    <property type="match status" value="1"/>
</dbReference>
<evidence type="ECO:0000256" key="1">
    <source>
        <dbReference type="ARBA" id="ARBA00004613"/>
    </source>
</evidence>
<dbReference type="InterPro" id="IPR012334">
    <property type="entry name" value="Pectin_lyas_fold"/>
</dbReference>
<dbReference type="PROSITE" id="PS51257">
    <property type="entry name" value="PROKAR_LIPOPROTEIN"/>
    <property type="match status" value="1"/>
</dbReference>
<accession>A0A9X2HXU0</accession>
<keyword evidence="2" id="KW-0964">Secreted</keyword>
<dbReference type="InterPro" id="IPR039448">
    <property type="entry name" value="Beta_helix"/>
</dbReference>
<dbReference type="Pfam" id="PF13229">
    <property type="entry name" value="Beta_helix"/>
    <property type="match status" value="1"/>
</dbReference>
<dbReference type="PANTHER" id="PTHR40088:SF2">
    <property type="entry name" value="SECRETED SUGAR HYDROLASE"/>
    <property type="match status" value="1"/>
</dbReference>
<dbReference type="InterPro" id="IPR052052">
    <property type="entry name" value="Polysaccharide_Lyase_9"/>
</dbReference>
<dbReference type="EMBL" id="JAMFTH010000004">
    <property type="protein sequence ID" value="MCP8900070.1"/>
    <property type="molecule type" value="Genomic_DNA"/>
</dbReference>
<evidence type="ECO:0000313" key="7">
    <source>
        <dbReference type="EMBL" id="MCP8900070.1"/>
    </source>
</evidence>
<comment type="caution">
    <text evidence="7">The sequence shown here is derived from an EMBL/GenBank/DDBJ whole genome shotgun (WGS) entry which is preliminary data.</text>
</comment>
<reference evidence="7" key="2">
    <citation type="submission" date="2023-01" db="EMBL/GenBank/DDBJ databases">
        <title>Gilvimarinus xylanilyticus HB14 isolated from Caulerpa lentillifera aquaculture base in Hainan, China.</title>
        <authorList>
            <person name="Zhang Y.-J."/>
        </authorList>
    </citation>
    <scope>NUCLEOTIDE SEQUENCE</scope>
    <source>
        <strain evidence="7">HB14</strain>
    </source>
</reference>
<dbReference type="Proteomes" id="UP001139319">
    <property type="component" value="Unassembled WGS sequence"/>
</dbReference>
<dbReference type="RefSeq" id="WP_253968367.1">
    <property type="nucleotide sequence ID" value="NZ_JAMFTH010000004.1"/>
</dbReference>
<evidence type="ECO:0000256" key="4">
    <source>
        <dbReference type="SAM" id="MobiDB-lite"/>
    </source>
</evidence>
<evidence type="ECO:0000256" key="5">
    <source>
        <dbReference type="SAM" id="SignalP"/>
    </source>
</evidence>
<evidence type="ECO:0000313" key="8">
    <source>
        <dbReference type="Proteomes" id="UP001139319"/>
    </source>
</evidence>
<reference evidence="7" key="1">
    <citation type="submission" date="2022-05" db="EMBL/GenBank/DDBJ databases">
        <authorList>
            <person name="Sun H.-N."/>
        </authorList>
    </citation>
    <scope>NUCLEOTIDE SEQUENCE</scope>
    <source>
        <strain evidence="7">HB14</strain>
    </source>
</reference>